<evidence type="ECO:0000256" key="4">
    <source>
        <dbReference type="ARBA" id="ARBA00023136"/>
    </source>
</evidence>
<accession>A0A7C3GR00</accession>
<keyword evidence="4 5" id="KW-0472">Membrane</keyword>
<evidence type="ECO:0000256" key="5">
    <source>
        <dbReference type="SAM" id="Phobius"/>
    </source>
</evidence>
<dbReference type="Proteomes" id="UP000886043">
    <property type="component" value="Unassembled WGS sequence"/>
</dbReference>
<name>A0A7C3GR00_9BACT</name>
<feature type="transmembrane region" description="Helical" evidence="5">
    <location>
        <begin position="115"/>
        <end position="135"/>
    </location>
</feature>
<sequence>MKPVEAVAQIALALELLVPLFWVPFYLWPGLRKRLGLFYYLVVPGLWLILIQHLLSVRFYTRLGSFPLPHSFRVLGLFLLSGGILLEGITFLYLRGQIVGRHHFQPRSGRLVTRGPFRLVRHPTYLGHTLFFLGASLFSGYRVVALLALLDLLLLRWVIIPREERELEELYGRAYEDYRRRTPCLLPRLRKR</sequence>
<dbReference type="PANTHER" id="PTHR12714">
    <property type="entry name" value="PROTEIN-S ISOPRENYLCYSTEINE O-METHYLTRANSFERASE"/>
    <property type="match status" value="1"/>
</dbReference>
<dbReference type="Pfam" id="PF04191">
    <property type="entry name" value="PEMT"/>
    <property type="match status" value="1"/>
</dbReference>
<dbReference type="GO" id="GO:0012505">
    <property type="term" value="C:endomembrane system"/>
    <property type="evidence" value="ECO:0007669"/>
    <property type="project" value="UniProtKB-SubCell"/>
</dbReference>
<feature type="transmembrane region" description="Helical" evidence="5">
    <location>
        <begin position="37"/>
        <end position="55"/>
    </location>
</feature>
<evidence type="ECO:0000313" key="6">
    <source>
        <dbReference type="EMBL" id="HFC97660.1"/>
    </source>
</evidence>
<keyword evidence="3 5" id="KW-1133">Transmembrane helix</keyword>
<evidence type="ECO:0000256" key="3">
    <source>
        <dbReference type="ARBA" id="ARBA00022989"/>
    </source>
</evidence>
<feature type="transmembrane region" description="Helical" evidence="5">
    <location>
        <begin position="6"/>
        <end position="25"/>
    </location>
</feature>
<evidence type="ECO:0000256" key="1">
    <source>
        <dbReference type="ARBA" id="ARBA00004127"/>
    </source>
</evidence>
<dbReference type="AlphaFoldDB" id="A0A7C3GR00"/>
<dbReference type="InterPro" id="IPR007318">
    <property type="entry name" value="Phopholipid_MeTrfase"/>
</dbReference>
<protein>
    <submittedName>
        <fullName evidence="6">DUF1295 domain-containing protein</fullName>
    </submittedName>
</protein>
<comment type="subcellular location">
    <subcellularLocation>
        <location evidence="1">Endomembrane system</location>
        <topology evidence="1">Multi-pass membrane protein</topology>
    </subcellularLocation>
</comment>
<organism evidence="6">
    <name type="scientific">Thermosulfurimonas dismutans</name>
    <dbReference type="NCBI Taxonomy" id="999894"/>
    <lineage>
        <taxon>Bacteria</taxon>
        <taxon>Pseudomonadati</taxon>
        <taxon>Thermodesulfobacteriota</taxon>
        <taxon>Thermodesulfobacteria</taxon>
        <taxon>Thermodesulfobacteriales</taxon>
        <taxon>Thermodesulfobacteriaceae</taxon>
        <taxon>Thermosulfurimonas</taxon>
    </lineage>
</organism>
<keyword evidence="2 5" id="KW-0812">Transmembrane</keyword>
<proteinExistence type="predicted"/>
<dbReference type="EMBL" id="DRMH01000054">
    <property type="protein sequence ID" value="HFC97660.1"/>
    <property type="molecule type" value="Genomic_DNA"/>
</dbReference>
<dbReference type="PANTHER" id="PTHR12714:SF9">
    <property type="entry name" value="PROTEIN-S-ISOPRENYLCYSTEINE O-METHYLTRANSFERASE"/>
    <property type="match status" value="1"/>
</dbReference>
<dbReference type="Gene3D" id="1.20.120.1630">
    <property type="match status" value="1"/>
</dbReference>
<reference evidence="6" key="1">
    <citation type="journal article" date="2020" name="mSystems">
        <title>Genome- and Community-Level Interaction Insights into Carbon Utilization and Element Cycling Functions of Hydrothermarchaeota in Hydrothermal Sediment.</title>
        <authorList>
            <person name="Zhou Z."/>
            <person name="Liu Y."/>
            <person name="Xu W."/>
            <person name="Pan J."/>
            <person name="Luo Z.H."/>
            <person name="Li M."/>
        </authorList>
    </citation>
    <scope>NUCLEOTIDE SEQUENCE [LARGE SCALE GENOMIC DNA]</scope>
    <source>
        <strain evidence="6">HyVt-483</strain>
    </source>
</reference>
<gene>
    <name evidence="6" type="ORF">ENJ40_04260</name>
</gene>
<dbReference type="GO" id="GO:0016740">
    <property type="term" value="F:transferase activity"/>
    <property type="evidence" value="ECO:0007669"/>
    <property type="project" value="UniProtKB-ARBA"/>
</dbReference>
<comment type="caution">
    <text evidence="6">The sequence shown here is derived from an EMBL/GenBank/DDBJ whole genome shotgun (WGS) entry which is preliminary data.</text>
</comment>
<feature type="transmembrane region" description="Helical" evidence="5">
    <location>
        <begin position="75"/>
        <end position="94"/>
    </location>
</feature>
<evidence type="ECO:0000256" key="2">
    <source>
        <dbReference type="ARBA" id="ARBA00022692"/>
    </source>
</evidence>